<accession>A0ACC1BDV9</accession>
<organism evidence="1 2">
    <name type="scientific">Pistacia atlantica</name>
    <dbReference type="NCBI Taxonomy" id="434234"/>
    <lineage>
        <taxon>Eukaryota</taxon>
        <taxon>Viridiplantae</taxon>
        <taxon>Streptophyta</taxon>
        <taxon>Embryophyta</taxon>
        <taxon>Tracheophyta</taxon>
        <taxon>Spermatophyta</taxon>
        <taxon>Magnoliopsida</taxon>
        <taxon>eudicotyledons</taxon>
        <taxon>Gunneridae</taxon>
        <taxon>Pentapetalae</taxon>
        <taxon>rosids</taxon>
        <taxon>malvids</taxon>
        <taxon>Sapindales</taxon>
        <taxon>Anacardiaceae</taxon>
        <taxon>Pistacia</taxon>
    </lineage>
</organism>
<comment type="caution">
    <text evidence="1">The sequence shown here is derived from an EMBL/GenBank/DDBJ whole genome shotgun (WGS) entry which is preliminary data.</text>
</comment>
<protein>
    <submittedName>
        <fullName evidence="1">Uncharacterized protein</fullName>
    </submittedName>
</protein>
<evidence type="ECO:0000313" key="1">
    <source>
        <dbReference type="EMBL" id="KAJ0097071.1"/>
    </source>
</evidence>
<keyword evidence="2" id="KW-1185">Reference proteome</keyword>
<proteinExistence type="predicted"/>
<gene>
    <name evidence="1" type="ORF">Patl1_27831</name>
</gene>
<dbReference type="Proteomes" id="UP001164250">
    <property type="component" value="Chromosome 5"/>
</dbReference>
<reference evidence="2" key="1">
    <citation type="journal article" date="2023" name="G3 (Bethesda)">
        <title>Genome assembly and association tests identify interacting loci associated with vigor, precocity, and sex in interspecific pistachio rootstocks.</title>
        <authorList>
            <person name="Palmer W."/>
            <person name="Jacygrad E."/>
            <person name="Sagayaradj S."/>
            <person name="Cavanaugh K."/>
            <person name="Han R."/>
            <person name="Bertier L."/>
            <person name="Beede B."/>
            <person name="Kafkas S."/>
            <person name="Golino D."/>
            <person name="Preece J."/>
            <person name="Michelmore R."/>
        </authorList>
    </citation>
    <scope>NUCLEOTIDE SEQUENCE [LARGE SCALE GENOMIC DNA]</scope>
</reference>
<sequence length="165" mass="19555">MKNNERYKCIEDMDLSNCETCTPSYWSMLEEDGVPKSNLQRSDLDADALNNLWVCRNSRLVNFKTRNLNKYEKVFNKYEDSRYEANMMLHLLRSSAERIDLLLNGENKLDFETLEIPFKIEEYLSYCMRGVLKRCMVVMSWRYKLQSEDLVASIIRPIEPENKGV</sequence>
<evidence type="ECO:0000313" key="2">
    <source>
        <dbReference type="Proteomes" id="UP001164250"/>
    </source>
</evidence>
<name>A0ACC1BDV9_9ROSI</name>
<dbReference type="EMBL" id="CM047901">
    <property type="protein sequence ID" value="KAJ0097071.1"/>
    <property type="molecule type" value="Genomic_DNA"/>
</dbReference>